<dbReference type="GO" id="GO:0016020">
    <property type="term" value="C:membrane"/>
    <property type="evidence" value="ECO:0007669"/>
    <property type="project" value="InterPro"/>
</dbReference>
<dbReference type="Gene3D" id="2.40.30.170">
    <property type="match status" value="1"/>
</dbReference>
<evidence type="ECO:0000256" key="6">
    <source>
        <dbReference type="SAM" id="MobiDB-lite"/>
    </source>
</evidence>
<dbReference type="PANTHER" id="PTHR30367">
    <property type="entry name" value="P-HYDROXYBENZOIC ACID EFFLUX PUMP SUBUNIT AAEA-RELATED"/>
    <property type="match status" value="1"/>
</dbReference>
<organism evidence="10 11">
    <name type="scientific">Photobacterium aphoticum</name>
    <dbReference type="NCBI Taxonomy" id="754436"/>
    <lineage>
        <taxon>Bacteria</taxon>
        <taxon>Pseudomonadati</taxon>
        <taxon>Pseudomonadota</taxon>
        <taxon>Gammaproteobacteria</taxon>
        <taxon>Vibrionales</taxon>
        <taxon>Vibrionaceae</taxon>
        <taxon>Photobacterium</taxon>
    </lineage>
</organism>
<evidence type="ECO:0000256" key="2">
    <source>
        <dbReference type="ARBA" id="ARBA00009477"/>
    </source>
</evidence>
<dbReference type="InterPro" id="IPR058634">
    <property type="entry name" value="AaeA-lik-b-barrel"/>
</dbReference>
<feature type="domain" description="Multidrug resistance protein MdtA-like barrel-sandwich hybrid" evidence="8">
    <location>
        <begin position="41"/>
        <end position="184"/>
    </location>
</feature>
<evidence type="ECO:0000256" key="5">
    <source>
        <dbReference type="ARBA" id="ARBA00023136"/>
    </source>
</evidence>
<dbReference type="NCBIfam" id="TIGR01730">
    <property type="entry name" value="RND_mfp"/>
    <property type="match status" value="1"/>
</dbReference>
<dbReference type="GO" id="GO:0022857">
    <property type="term" value="F:transmembrane transporter activity"/>
    <property type="evidence" value="ECO:0007669"/>
    <property type="project" value="InterPro"/>
</dbReference>
<evidence type="ECO:0000259" key="9">
    <source>
        <dbReference type="Pfam" id="PF25963"/>
    </source>
</evidence>
<reference evidence="10 11" key="1">
    <citation type="journal article" date="2014" name="Genome Announc.">
        <title>Draft Genome Sequences of Two Vibrionaceae Species, Vibrio ponticus C121 and Photobacterium aphoticum C119, Isolated as Coral Reef Microbiota.</title>
        <authorList>
            <person name="Al-saari N."/>
            <person name="Meirelles P.M."/>
            <person name="Mino S."/>
            <person name="Suda W."/>
            <person name="Oshima K."/>
            <person name="Hattori M."/>
            <person name="Ohkuma M."/>
            <person name="Thompson F.L."/>
            <person name="Gomez-Gil B."/>
            <person name="Sawabe T."/>
            <person name="Sawabe T."/>
        </authorList>
    </citation>
    <scope>NUCLEOTIDE SEQUENCE [LARGE SCALE GENOMIC DNA]</scope>
    <source>
        <strain evidence="10 11">JCM 19237</strain>
    </source>
</reference>
<protein>
    <submittedName>
        <fullName evidence="10">Membrane fusion component of tripartite multidrug resistance system</fullName>
    </submittedName>
</protein>
<evidence type="ECO:0000259" key="7">
    <source>
        <dbReference type="Pfam" id="PF25876"/>
    </source>
</evidence>
<dbReference type="Gene3D" id="2.40.50.100">
    <property type="match status" value="1"/>
</dbReference>
<dbReference type="PANTHER" id="PTHR30367:SF1">
    <property type="entry name" value="MULTIDRUG RESISTANCE PROTEIN MDTN"/>
    <property type="match status" value="1"/>
</dbReference>
<dbReference type="InterPro" id="IPR058625">
    <property type="entry name" value="MdtA-like_BSH"/>
</dbReference>
<dbReference type="STRING" id="754436.JCM19237_5134"/>
<evidence type="ECO:0000256" key="1">
    <source>
        <dbReference type="ARBA" id="ARBA00004167"/>
    </source>
</evidence>
<feature type="domain" description="p-hydroxybenzoic acid efflux pump subunit AaeA-like beta-barrel" evidence="9">
    <location>
        <begin position="187"/>
        <end position="285"/>
    </location>
</feature>
<evidence type="ECO:0000259" key="8">
    <source>
        <dbReference type="Pfam" id="PF25917"/>
    </source>
</evidence>
<proteinExistence type="inferred from homology"/>
<comment type="caution">
    <text evidence="10">The sequence shown here is derived from an EMBL/GenBank/DDBJ whole genome shotgun (WGS) entry which is preliminary data.</text>
</comment>
<sequence>MIKRFTLTFLFVVAALAAIGWKYQQYLDNPWTRDGQIRAQIVQITPRVTGPIIAMPIHDNMTVKAGDELFKIDPRTYEALVAKATASVAQAHAQLQKAQDESRRGHSLSRRQPGAVPQQTLNQLNTAVESAKAGVLVADAALQEAKLNLSFTTVKAPVDGYITNLTLRVGSQVVANQPVVALIDQHSFWIEGFFKETDIRDVAAGTDAHVTFMAYPDQPLAAHVDSIGYGIAKTDGSTGVSLLPNVNPTFQWIRLAQRIPVRLTLDQVPDDIQLRVGATASIIIHKHSPADTSFTAGIQRLLAAWQE</sequence>
<keyword evidence="4" id="KW-1133">Transmembrane helix</keyword>
<dbReference type="Pfam" id="PF25917">
    <property type="entry name" value="BSH_RND"/>
    <property type="match status" value="1"/>
</dbReference>
<feature type="region of interest" description="Disordered" evidence="6">
    <location>
        <begin position="93"/>
        <end position="119"/>
    </location>
</feature>
<dbReference type="InterPro" id="IPR058624">
    <property type="entry name" value="MdtA-like_HH"/>
</dbReference>
<dbReference type="AlphaFoldDB" id="A0A090QH19"/>
<evidence type="ECO:0000256" key="3">
    <source>
        <dbReference type="ARBA" id="ARBA00022692"/>
    </source>
</evidence>
<accession>A0A090QH19</accession>
<evidence type="ECO:0000256" key="4">
    <source>
        <dbReference type="ARBA" id="ARBA00022989"/>
    </source>
</evidence>
<evidence type="ECO:0000313" key="11">
    <source>
        <dbReference type="Proteomes" id="UP000029227"/>
    </source>
</evidence>
<dbReference type="EMBL" id="BBMN01000001">
    <property type="protein sequence ID" value="GAL02241.1"/>
    <property type="molecule type" value="Genomic_DNA"/>
</dbReference>
<name>A0A090QH19_9GAMM</name>
<comment type="subcellular location">
    <subcellularLocation>
        <location evidence="1">Membrane</location>
        <topology evidence="1">Single-pass membrane protein</topology>
    </subcellularLocation>
</comment>
<dbReference type="Pfam" id="PF25876">
    <property type="entry name" value="HH_MFP_RND"/>
    <property type="match status" value="1"/>
</dbReference>
<keyword evidence="3" id="KW-0812">Transmembrane</keyword>
<dbReference type="InterPro" id="IPR006143">
    <property type="entry name" value="RND_pump_MFP"/>
</dbReference>
<dbReference type="SUPFAM" id="SSF111369">
    <property type="entry name" value="HlyD-like secretion proteins"/>
    <property type="match status" value="1"/>
</dbReference>
<dbReference type="Pfam" id="PF25963">
    <property type="entry name" value="Beta-barrel_AAEA"/>
    <property type="match status" value="1"/>
</dbReference>
<dbReference type="InterPro" id="IPR050393">
    <property type="entry name" value="MFP_Efflux_Pump"/>
</dbReference>
<comment type="similarity">
    <text evidence="2">Belongs to the membrane fusion protein (MFP) (TC 8.A.1) family.</text>
</comment>
<dbReference type="Proteomes" id="UP000029227">
    <property type="component" value="Unassembled WGS sequence"/>
</dbReference>
<evidence type="ECO:0000313" key="10">
    <source>
        <dbReference type="EMBL" id="GAL02241.1"/>
    </source>
</evidence>
<dbReference type="eggNOG" id="COG1566">
    <property type="taxonomic scope" value="Bacteria"/>
</dbReference>
<feature type="domain" description="Multidrug resistance protein MdtA-like alpha-helical hairpin" evidence="7">
    <location>
        <begin position="82"/>
        <end position="152"/>
    </location>
</feature>
<keyword evidence="5" id="KW-0472">Membrane</keyword>
<gene>
    <name evidence="10" type="ORF">JCM19237_5134</name>
</gene>